<keyword evidence="3" id="KW-0645">Protease</keyword>
<dbReference type="GO" id="GO:0005737">
    <property type="term" value="C:cytoplasm"/>
    <property type="evidence" value="ECO:0007669"/>
    <property type="project" value="InterPro"/>
</dbReference>
<dbReference type="Pfam" id="PF00883">
    <property type="entry name" value="Peptidase_M17"/>
    <property type="match status" value="1"/>
</dbReference>
<evidence type="ECO:0000256" key="2">
    <source>
        <dbReference type="ARBA" id="ARBA00022438"/>
    </source>
</evidence>
<evidence type="ECO:0000259" key="6">
    <source>
        <dbReference type="PROSITE" id="PS00631"/>
    </source>
</evidence>
<dbReference type="AlphaFoldDB" id="A0A844QKT8"/>
<dbReference type="Pfam" id="PF21337">
    <property type="entry name" value="Peptidase_M17_N_1"/>
    <property type="match status" value="1"/>
</dbReference>
<comment type="similarity">
    <text evidence="1">Belongs to the peptidase M17 family.</text>
</comment>
<organism evidence="7 8">
    <name type="scientific">Nitratireductor arenosus</name>
    <dbReference type="NCBI Taxonomy" id="2682096"/>
    <lineage>
        <taxon>Bacteria</taxon>
        <taxon>Pseudomonadati</taxon>
        <taxon>Pseudomonadota</taxon>
        <taxon>Alphaproteobacteria</taxon>
        <taxon>Hyphomicrobiales</taxon>
        <taxon>Phyllobacteriaceae</taxon>
        <taxon>Nitratireductor</taxon>
    </lineage>
</organism>
<proteinExistence type="inferred from homology"/>
<dbReference type="GO" id="GO:0006508">
    <property type="term" value="P:proteolysis"/>
    <property type="evidence" value="ECO:0007669"/>
    <property type="project" value="UniProtKB-KW"/>
</dbReference>
<reference evidence="7 8" key="1">
    <citation type="submission" date="2019-12" db="EMBL/GenBank/DDBJ databases">
        <title>Nitratireductor arenosus sp. nov., Isolated from sea sand, Jeju island, South Korea.</title>
        <authorList>
            <person name="Kim W."/>
        </authorList>
    </citation>
    <scope>NUCLEOTIDE SEQUENCE [LARGE SCALE GENOMIC DNA]</scope>
    <source>
        <strain evidence="7 8">CAU 1489</strain>
    </source>
</reference>
<sequence>MPVELIAEKPASARPIHLVTKAGFETAGLDAAARDWALANGFSGKAGELLCYPDQTGHLAGALLGCATTREGFSPLATGRLARHLPGGDWFFAGPPDEPNNATLGVLLGGYRFTRYGKKQGDTLRFVAPDGVDVERLNRIVAGVFMARDLVNTPTNDLGPDALERAVRDLAARHGADVSVVVGEALLEQNFPMIHAVGRAAAQAPRLIDLRWGPKDAPCVTLVGKGVCFDTGGLDIKPASGMRLMKKDMGGAANVLGLASMIMAAGLKLRLRVLVPAVENAISGDAFRPGDVLKSRKGPTVEIGNTDAEGRLVLADALALADEEEPQLLIDMATLTGAARVALGPDLPPFYTDDDAFAAALAAEAGRVCDPVWRMPLWAPYDAGLSSKVADVNNITTDGFAGSITAALFLKRFVERAATWAHFDIFAWSPTDRPHGLAGGEAQAIRALESLLAARYPA</sequence>
<dbReference type="InterPro" id="IPR043472">
    <property type="entry name" value="Macro_dom-like"/>
</dbReference>
<comment type="caution">
    <text evidence="7">The sequence shown here is derived from an EMBL/GenBank/DDBJ whole genome shotgun (WGS) entry which is preliminary data.</text>
</comment>
<dbReference type="InterPro" id="IPR000819">
    <property type="entry name" value="Peptidase_M17_C"/>
</dbReference>
<dbReference type="Gene3D" id="3.40.220.10">
    <property type="entry name" value="Leucine Aminopeptidase, subunit E, domain 1"/>
    <property type="match status" value="1"/>
</dbReference>
<keyword evidence="2 7" id="KW-0031">Aminopeptidase</keyword>
<dbReference type="Proteomes" id="UP000463224">
    <property type="component" value="Unassembled WGS sequence"/>
</dbReference>
<gene>
    <name evidence="7" type="ORF">GN330_13490</name>
</gene>
<dbReference type="GO" id="GO:0070006">
    <property type="term" value="F:metalloaminopeptidase activity"/>
    <property type="evidence" value="ECO:0007669"/>
    <property type="project" value="InterPro"/>
</dbReference>
<feature type="domain" description="Cytosol aminopeptidase" evidence="6">
    <location>
        <begin position="305"/>
        <end position="312"/>
    </location>
</feature>
<dbReference type="GO" id="GO:0030145">
    <property type="term" value="F:manganese ion binding"/>
    <property type="evidence" value="ECO:0007669"/>
    <property type="project" value="InterPro"/>
</dbReference>
<protein>
    <submittedName>
        <fullName evidence="7">Leucyl aminopeptidase family protein</fullName>
    </submittedName>
</protein>
<evidence type="ECO:0000256" key="1">
    <source>
        <dbReference type="ARBA" id="ARBA00009528"/>
    </source>
</evidence>
<keyword evidence="4" id="KW-0378">Hydrolase</keyword>
<keyword evidence="8" id="KW-1185">Reference proteome</keyword>
<name>A0A844QKT8_9HYPH</name>
<evidence type="ECO:0000313" key="7">
    <source>
        <dbReference type="EMBL" id="MVA98259.1"/>
    </source>
</evidence>
<evidence type="ECO:0000256" key="4">
    <source>
        <dbReference type="ARBA" id="ARBA00022801"/>
    </source>
</evidence>
<dbReference type="CDD" id="cd00433">
    <property type="entry name" value="Peptidase_M17"/>
    <property type="match status" value="1"/>
</dbReference>
<dbReference type="SUPFAM" id="SSF53187">
    <property type="entry name" value="Zn-dependent exopeptidases"/>
    <property type="match status" value="1"/>
</dbReference>
<evidence type="ECO:0000256" key="5">
    <source>
        <dbReference type="ARBA" id="ARBA00023211"/>
    </source>
</evidence>
<dbReference type="InterPro" id="IPR011356">
    <property type="entry name" value="Leucine_aapep/pepB"/>
</dbReference>
<dbReference type="PANTHER" id="PTHR11963:SF20">
    <property type="entry name" value="PEPTIDASE B"/>
    <property type="match status" value="1"/>
</dbReference>
<evidence type="ECO:0000256" key="3">
    <source>
        <dbReference type="ARBA" id="ARBA00022670"/>
    </source>
</evidence>
<dbReference type="EMBL" id="WPHG01000003">
    <property type="protein sequence ID" value="MVA98259.1"/>
    <property type="molecule type" value="Genomic_DNA"/>
</dbReference>
<evidence type="ECO:0000313" key="8">
    <source>
        <dbReference type="Proteomes" id="UP000463224"/>
    </source>
</evidence>
<keyword evidence="5" id="KW-0464">Manganese</keyword>
<dbReference type="Gene3D" id="3.40.630.10">
    <property type="entry name" value="Zn peptidases"/>
    <property type="match status" value="1"/>
</dbReference>
<dbReference type="PROSITE" id="PS00631">
    <property type="entry name" value="CYTOSOL_AP"/>
    <property type="match status" value="1"/>
</dbReference>
<dbReference type="RefSeq" id="WP_156713215.1">
    <property type="nucleotide sequence ID" value="NZ_WPHG01000003.1"/>
</dbReference>
<dbReference type="InterPro" id="IPR048816">
    <property type="entry name" value="Peptidase_M17_N_1"/>
</dbReference>
<dbReference type="PANTHER" id="PTHR11963">
    <property type="entry name" value="LEUCINE AMINOPEPTIDASE-RELATED"/>
    <property type="match status" value="1"/>
</dbReference>
<dbReference type="PRINTS" id="PR00481">
    <property type="entry name" value="LAMNOPPTDASE"/>
</dbReference>
<accession>A0A844QKT8</accession>